<dbReference type="Gene3D" id="3.40.430.10">
    <property type="entry name" value="Dihydrofolate Reductase, subunit A"/>
    <property type="match status" value="1"/>
</dbReference>
<accession>A0ABR5ALU4</accession>
<evidence type="ECO:0000313" key="3">
    <source>
        <dbReference type="Proteomes" id="UP000031967"/>
    </source>
</evidence>
<proteinExistence type="predicted"/>
<keyword evidence="3" id="KW-1185">Reference proteome</keyword>
<dbReference type="Proteomes" id="UP000031967">
    <property type="component" value="Unassembled WGS sequence"/>
</dbReference>
<dbReference type="PANTHER" id="PTHR38011:SF11">
    <property type="entry name" value="2,5-DIAMINO-6-RIBOSYLAMINO-4(3H)-PYRIMIDINONE 5'-PHOSPHATE REDUCTASE"/>
    <property type="match status" value="1"/>
</dbReference>
<evidence type="ECO:0000259" key="1">
    <source>
        <dbReference type="Pfam" id="PF01872"/>
    </source>
</evidence>
<dbReference type="EMBL" id="JXAK01000004">
    <property type="protein sequence ID" value="KIL42015.1"/>
    <property type="molecule type" value="Genomic_DNA"/>
</dbReference>
<dbReference type="SUPFAM" id="SSF53597">
    <property type="entry name" value="Dihydrofolate reductase-like"/>
    <property type="match status" value="1"/>
</dbReference>
<sequence>MKNEVILYIAASLDGYIASVDNKLDFLYETPDPQPDYGFDRLYSSINTIIMGRTTYEYIRKHSQGQWKYAAKKCYVYTHDPNRFSDNEVSFVNTPVDELVKQIWADRPGNIWLMGGGVIIREFLNKNLIDLYDIYYLPTLLGNGVQLFPQGFSKVNLLLESCSKVGDSDVLRVVYRKKKWLKVV</sequence>
<dbReference type="PANTHER" id="PTHR38011">
    <property type="entry name" value="DIHYDROFOLATE REDUCTASE FAMILY PROTEIN (AFU_ORTHOLOGUE AFUA_8G06820)"/>
    <property type="match status" value="1"/>
</dbReference>
<comment type="caution">
    <text evidence="2">The sequence shown here is derived from an EMBL/GenBank/DDBJ whole genome shotgun (WGS) entry which is preliminary data.</text>
</comment>
<dbReference type="InterPro" id="IPR002734">
    <property type="entry name" value="RibDG_C"/>
</dbReference>
<dbReference type="Pfam" id="PF01872">
    <property type="entry name" value="RibD_C"/>
    <property type="match status" value="1"/>
</dbReference>
<evidence type="ECO:0000313" key="2">
    <source>
        <dbReference type="EMBL" id="KIL42015.1"/>
    </source>
</evidence>
<dbReference type="RefSeq" id="WP_041045836.1">
    <property type="nucleotide sequence ID" value="NZ_JXAK01000004.1"/>
</dbReference>
<dbReference type="InterPro" id="IPR050765">
    <property type="entry name" value="Riboflavin_Biosynth_HTPR"/>
</dbReference>
<name>A0ABR5ALU4_9BACL</name>
<gene>
    <name evidence="2" type="ORF">SD70_03965</name>
</gene>
<reference evidence="2 3" key="1">
    <citation type="submission" date="2014-12" db="EMBL/GenBank/DDBJ databases">
        <title>Draft genome sequence of Paenibacillus kamchatkensis strain B-2647.</title>
        <authorList>
            <person name="Karlyshev A.V."/>
            <person name="Kudryashova E.B."/>
        </authorList>
    </citation>
    <scope>NUCLEOTIDE SEQUENCE [LARGE SCALE GENOMIC DNA]</scope>
    <source>
        <strain evidence="2 3">VKM B-2647</strain>
    </source>
</reference>
<organism evidence="2 3">
    <name type="scientific">Gordoniibacillus kamchatkensis</name>
    <dbReference type="NCBI Taxonomy" id="1590651"/>
    <lineage>
        <taxon>Bacteria</taxon>
        <taxon>Bacillati</taxon>
        <taxon>Bacillota</taxon>
        <taxon>Bacilli</taxon>
        <taxon>Bacillales</taxon>
        <taxon>Paenibacillaceae</taxon>
        <taxon>Gordoniibacillus</taxon>
    </lineage>
</organism>
<protein>
    <recommendedName>
        <fullName evidence="1">Bacterial bifunctional deaminase-reductase C-terminal domain-containing protein</fullName>
    </recommendedName>
</protein>
<dbReference type="InterPro" id="IPR024072">
    <property type="entry name" value="DHFR-like_dom_sf"/>
</dbReference>
<feature type="domain" description="Bacterial bifunctional deaminase-reductase C-terminal" evidence="1">
    <location>
        <begin position="5"/>
        <end position="167"/>
    </location>
</feature>